<dbReference type="GO" id="GO:0003700">
    <property type="term" value="F:DNA-binding transcription factor activity"/>
    <property type="evidence" value="ECO:0007669"/>
    <property type="project" value="InterPro"/>
</dbReference>
<keyword evidence="7" id="KW-1185">Reference proteome</keyword>
<dbReference type="CDD" id="cd08414">
    <property type="entry name" value="PBP2_LTTR_aromatics_like"/>
    <property type="match status" value="1"/>
</dbReference>
<evidence type="ECO:0000256" key="1">
    <source>
        <dbReference type="ARBA" id="ARBA00009437"/>
    </source>
</evidence>
<dbReference type="Proteomes" id="UP000035489">
    <property type="component" value="Unassembled WGS sequence"/>
</dbReference>
<keyword evidence="2" id="KW-0805">Transcription regulation</keyword>
<dbReference type="InterPro" id="IPR036388">
    <property type="entry name" value="WH-like_DNA-bd_sf"/>
</dbReference>
<gene>
    <name evidence="6" type="ORF">AA309_17675</name>
</gene>
<feature type="domain" description="HTH lysR-type" evidence="5">
    <location>
        <begin position="8"/>
        <end position="65"/>
    </location>
</feature>
<dbReference type="SUPFAM" id="SSF53850">
    <property type="entry name" value="Periplasmic binding protein-like II"/>
    <property type="match status" value="1"/>
</dbReference>
<dbReference type="InterPro" id="IPR000847">
    <property type="entry name" value="LysR_HTH_N"/>
</dbReference>
<dbReference type="SUPFAM" id="SSF46785">
    <property type="entry name" value="Winged helix' DNA-binding domain"/>
    <property type="match status" value="1"/>
</dbReference>
<dbReference type="InterPro" id="IPR036390">
    <property type="entry name" value="WH_DNA-bd_sf"/>
</dbReference>
<dbReference type="OrthoDB" id="1631201at2"/>
<accession>A0A0H1RH57</accession>
<keyword evidence="4" id="KW-0804">Transcription</keyword>
<comment type="caution">
    <text evidence="6">The sequence shown here is derived from an EMBL/GenBank/DDBJ whole genome shotgun (WGS) entry which is preliminary data.</text>
</comment>
<dbReference type="Gene3D" id="1.10.10.10">
    <property type="entry name" value="Winged helix-like DNA-binding domain superfamily/Winged helix DNA-binding domain"/>
    <property type="match status" value="1"/>
</dbReference>
<dbReference type="PANTHER" id="PTHR30346:SF0">
    <property type="entry name" value="HCA OPERON TRANSCRIPTIONAL ACTIVATOR HCAR"/>
    <property type="match status" value="1"/>
</dbReference>
<evidence type="ECO:0000259" key="5">
    <source>
        <dbReference type="PROSITE" id="PS50931"/>
    </source>
</evidence>
<dbReference type="PROSITE" id="PS50931">
    <property type="entry name" value="HTH_LYSR"/>
    <property type="match status" value="1"/>
</dbReference>
<evidence type="ECO:0000256" key="4">
    <source>
        <dbReference type="ARBA" id="ARBA00023163"/>
    </source>
</evidence>
<dbReference type="PANTHER" id="PTHR30346">
    <property type="entry name" value="TRANSCRIPTIONAL DUAL REGULATOR HCAR-RELATED"/>
    <property type="match status" value="1"/>
</dbReference>
<dbReference type="PRINTS" id="PR00039">
    <property type="entry name" value="HTHLYSR"/>
</dbReference>
<evidence type="ECO:0000313" key="7">
    <source>
        <dbReference type="Proteomes" id="UP000035489"/>
    </source>
</evidence>
<dbReference type="InterPro" id="IPR005119">
    <property type="entry name" value="LysR_subst-bd"/>
</dbReference>
<dbReference type="FunFam" id="1.10.10.10:FF:000001">
    <property type="entry name" value="LysR family transcriptional regulator"/>
    <property type="match status" value="1"/>
</dbReference>
<evidence type="ECO:0000313" key="6">
    <source>
        <dbReference type="EMBL" id="KLK91927.1"/>
    </source>
</evidence>
<proteinExistence type="inferred from homology"/>
<keyword evidence="3" id="KW-0238">DNA-binding</keyword>
<dbReference type="GO" id="GO:0032993">
    <property type="term" value="C:protein-DNA complex"/>
    <property type="evidence" value="ECO:0007669"/>
    <property type="project" value="TreeGrafter"/>
</dbReference>
<dbReference type="EMBL" id="LCYG01000043">
    <property type="protein sequence ID" value="KLK91927.1"/>
    <property type="molecule type" value="Genomic_DNA"/>
</dbReference>
<dbReference type="Pfam" id="PF03466">
    <property type="entry name" value="LysR_substrate"/>
    <property type="match status" value="1"/>
</dbReference>
<name>A0A0H1RH57_9HYPH</name>
<dbReference type="AlphaFoldDB" id="A0A0H1RH57"/>
<dbReference type="Pfam" id="PF00126">
    <property type="entry name" value="HTH_1"/>
    <property type="match status" value="1"/>
</dbReference>
<reference evidence="6 7" key="1">
    <citation type="submission" date="2015-05" db="EMBL/GenBank/DDBJ databases">
        <title>Draft genome sequence of Microvirga vignae strain BR3299, a novel nitrogen fixing bacteria isolated from Brazil semi-aired region.</title>
        <authorList>
            <person name="Zilli J.E."/>
            <person name="Passos S.R."/>
            <person name="Leite J."/>
            <person name="Baldani J.I."/>
            <person name="Xavier G.R."/>
            <person name="Rumjaneck N.G."/>
            <person name="Simoes-Araujo J.L."/>
        </authorList>
    </citation>
    <scope>NUCLEOTIDE SEQUENCE [LARGE SCALE GENOMIC DNA]</scope>
    <source>
        <strain evidence="6 7">BR3299</strain>
    </source>
</reference>
<dbReference type="Gene3D" id="3.40.190.10">
    <property type="entry name" value="Periplasmic binding protein-like II"/>
    <property type="match status" value="2"/>
</dbReference>
<evidence type="ECO:0000256" key="3">
    <source>
        <dbReference type="ARBA" id="ARBA00023125"/>
    </source>
</evidence>
<dbReference type="STRING" id="1225564.AA309_17675"/>
<sequence length="304" mass="33739">MGKSISPIEFRHLRYFLAASEYGSFRKAAAALAIQESTISRRVRDLEDRIGVSLFHRHSGGVRLTEAGERYFRHAQRILRHVRDSSKAAATVGRSEEGRVRIGIYSSLASGFIPRLLRAYDRQHAKVQIELVDGNPAEHVAAINQLQLDVAFLTGTRGWPGCDAAQLWSERVIAVLPDSHVLAGKGELQWHELADEHFIVSEVAPGQEIHDYLVQRLADLGHHPEIQPHHVSRDNLLSLVALGRGLTLTSEAMTAAQFPGICYRPIAGEILPFNAVWSPNNDNPALRRLLSIAKSMARASPTHR</sequence>
<comment type="similarity">
    <text evidence="1">Belongs to the LysR transcriptional regulatory family.</text>
</comment>
<dbReference type="GO" id="GO:0003677">
    <property type="term" value="F:DNA binding"/>
    <property type="evidence" value="ECO:0007669"/>
    <property type="project" value="UniProtKB-KW"/>
</dbReference>
<dbReference type="PATRIC" id="fig|1225564.3.peg.4650"/>
<organism evidence="6 7">
    <name type="scientific">Microvirga vignae</name>
    <dbReference type="NCBI Taxonomy" id="1225564"/>
    <lineage>
        <taxon>Bacteria</taxon>
        <taxon>Pseudomonadati</taxon>
        <taxon>Pseudomonadota</taxon>
        <taxon>Alphaproteobacteria</taxon>
        <taxon>Hyphomicrobiales</taxon>
        <taxon>Methylobacteriaceae</taxon>
        <taxon>Microvirga</taxon>
    </lineage>
</organism>
<protein>
    <submittedName>
        <fullName evidence="6">LysR family transcriptional regulator</fullName>
    </submittedName>
</protein>
<dbReference type="RefSeq" id="WP_047190338.1">
    <property type="nucleotide sequence ID" value="NZ_LCYG01000043.1"/>
</dbReference>
<evidence type="ECO:0000256" key="2">
    <source>
        <dbReference type="ARBA" id="ARBA00023015"/>
    </source>
</evidence>